<organism evidence="2 3">
    <name type="scientific">Nannocystis bainbridge</name>
    <dbReference type="NCBI Taxonomy" id="2995303"/>
    <lineage>
        <taxon>Bacteria</taxon>
        <taxon>Pseudomonadati</taxon>
        <taxon>Myxococcota</taxon>
        <taxon>Polyangia</taxon>
        <taxon>Nannocystales</taxon>
        <taxon>Nannocystaceae</taxon>
        <taxon>Nannocystis</taxon>
    </lineage>
</organism>
<dbReference type="Proteomes" id="UP001221686">
    <property type="component" value="Unassembled WGS sequence"/>
</dbReference>
<feature type="transmembrane region" description="Helical" evidence="1">
    <location>
        <begin position="15"/>
        <end position="34"/>
    </location>
</feature>
<evidence type="ECO:0000256" key="1">
    <source>
        <dbReference type="SAM" id="Phobius"/>
    </source>
</evidence>
<name>A0ABT5EDJ1_9BACT</name>
<accession>A0ABT5EDJ1</accession>
<proteinExistence type="predicted"/>
<dbReference type="RefSeq" id="WP_272092012.1">
    <property type="nucleotide sequence ID" value="NZ_JAQNDL010000005.1"/>
</dbReference>
<keyword evidence="1" id="KW-0472">Membrane</keyword>
<feature type="transmembrane region" description="Helical" evidence="1">
    <location>
        <begin position="46"/>
        <end position="65"/>
    </location>
</feature>
<evidence type="ECO:0000313" key="3">
    <source>
        <dbReference type="Proteomes" id="UP001221686"/>
    </source>
</evidence>
<keyword evidence="1" id="KW-1133">Transmembrane helix</keyword>
<gene>
    <name evidence="2" type="ORF">POL25_41700</name>
</gene>
<keyword evidence="3" id="KW-1185">Reference proteome</keyword>
<reference evidence="2 3" key="1">
    <citation type="submission" date="2022-11" db="EMBL/GenBank/DDBJ databases">
        <title>Minimal conservation of predation-associated metabolite biosynthetic gene clusters underscores biosynthetic potential of Myxococcota including descriptions for ten novel species: Archangium lansinium sp. nov., Myxococcus landrumus sp. nov., Nannocystis bai.</title>
        <authorList>
            <person name="Ahearne A."/>
            <person name="Stevens C."/>
            <person name="Dowd S."/>
        </authorList>
    </citation>
    <scope>NUCLEOTIDE SEQUENCE [LARGE SCALE GENOMIC DNA]</scope>
    <source>
        <strain evidence="2 3">BB15-2</strain>
    </source>
</reference>
<comment type="caution">
    <text evidence="2">The sequence shown here is derived from an EMBL/GenBank/DDBJ whole genome shotgun (WGS) entry which is preliminary data.</text>
</comment>
<protein>
    <submittedName>
        <fullName evidence="2">Uncharacterized protein</fullName>
    </submittedName>
</protein>
<evidence type="ECO:0000313" key="2">
    <source>
        <dbReference type="EMBL" id="MDC0723470.1"/>
    </source>
</evidence>
<dbReference type="EMBL" id="JAQNDL010000005">
    <property type="protein sequence ID" value="MDC0723470.1"/>
    <property type="molecule type" value="Genomic_DNA"/>
</dbReference>
<keyword evidence="1" id="KW-0812">Transmembrane</keyword>
<sequence length="153" mass="16389">MSDPLRIPVRAPNGLLWVNVFLQPAVMLLCLWLAMTATTDSARTLMWQLVALSTAGFVGAAWLLARRRRSEHAIVIDDRALTIPGVLGGATEVVLASIESARLEVTRSATETLSVLRLEAKNRPPVLVSSRLVGAQAVQATADSLRARGVPVA</sequence>